<accession>A0AA41HAW7</accession>
<gene>
    <name evidence="2" type="ORF">KVP70_23360</name>
    <name evidence="3" type="ORF">L1274_004888</name>
</gene>
<comment type="caution">
    <text evidence="2">The sequence shown here is derived from an EMBL/GenBank/DDBJ whole genome shotgun (WGS) entry which is preliminary data.</text>
</comment>
<reference evidence="2" key="1">
    <citation type="submission" date="2021-07" db="EMBL/GenBank/DDBJ databases">
        <title>Characterization of violacein-producing bacteria and related species.</title>
        <authorList>
            <person name="Wilson H.S."/>
            <person name="De Leon M.E."/>
        </authorList>
    </citation>
    <scope>NUCLEOTIDE SEQUENCE</scope>
    <source>
        <strain evidence="2">HSC-15S17</strain>
    </source>
</reference>
<keyword evidence="1" id="KW-0732">Signal</keyword>
<dbReference type="EMBL" id="JALJZU010000010">
    <property type="protein sequence ID" value="MCP2011142.1"/>
    <property type="molecule type" value="Genomic_DNA"/>
</dbReference>
<evidence type="ECO:0000313" key="2">
    <source>
        <dbReference type="EMBL" id="MBV6323879.1"/>
    </source>
</evidence>
<proteinExistence type="predicted"/>
<sequence>MKSLYLRSGLALVCAALLNACGGGNGNLALSGGISGLTKPDLVLINNKTGEKLPIAAGATGFVFTKLAAVDEEFDIQVFAGPTGGSCKPIGTSNVGKANAYTSGQIGFACQANPWTLGGTVSGLSSTGPANTGLILANGADTVSVPRPATAGAPVSFTFGNTVGDGSPYGVTVLAQPNNPAQTCTLASNVGTMPAGGFLGVTVTCN</sequence>
<name>A0AA41HAW7_9BURK</name>
<reference evidence="3" key="2">
    <citation type="submission" date="2022-03" db="EMBL/GenBank/DDBJ databases">
        <title>Genome Encyclopedia of Bacteria and Archaea VI: Functional Genomics of Type Strains.</title>
        <authorList>
            <person name="Whitman W."/>
        </authorList>
    </citation>
    <scope>NUCLEOTIDE SEQUENCE</scope>
    <source>
        <strain evidence="3">HSC-15S17</strain>
    </source>
</reference>
<feature type="signal peptide" evidence="1">
    <location>
        <begin position="1"/>
        <end position="20"/>
    </location>
</feature>
<evidence type="ECO:0000313" key="5">
    <source>
        <dbReference type="Proteomes" id="UP001162889"/>
    </source>
</evidence>
<feature type="chain" id="PRO_5041320892" description="Lipoprotein" evidence="1">
    <location>
        <begin position="21"/>
        <end position="206"/>
    </location>
</feature>
<dbReference type="EMBL" id="JAHTGR010000014">
    <property type="protein sequence ID" value="MBV6323879.1"/>
    <property type="molecule type" value="Genomic_DNA"/>
</dbReference>
<dbReference type="Proteomes" id="UP001155901">
    <property type="component" value="Unassembled WGS sequence"/>
</dbReference>
<dbReference type="Proteomes" id="UP001162889">
    <property type="component" value="Unassembled WGS sequence"/>
</dbReference>
<dbReference type="AlphaFoldDB" id="A0AA41HAW7"/>
<evidence type="ECO:0000313" key="4">
    <source>
        <dbReference type="Proteomes" id="UP001155901"/>
    </source>
</evidence>
<organism evidence="2 4">
    <name type="scientific">Duganella violaceipulchra</name>
    <dbReference type="NCBI Taxonomy" id="2849652"/>
    <lineage>
        <taxon>Bacteria</taxon>
        <taxon>Pseudomonadati</taxon>
        <taxon>Pseudomonadota</taxon>
        <taxon>Betaproteobacteria</taxon>
        <taxon>Burkholderiales</taxon>
        <taxon>Oxalobacteraceae</taxon>
        <taxon>Telluria group</taxon>
        <taxon>Duganella</taxon>
    </lineage>
</organism>
<keyword evidence="5" id="KW-1185">Reference proteome</keyword>
<evidence type="ECO:0000256" key="1">
    <source>
        <dbReference type="SAM" id="SignalP"/>
    </source>
</evidence>
<protein>
    <recommendedName>
        <fullName evidence="6">Lipoprotein</fullName>
    </recommendedName>
</protein>
<evidence type="ECO:0000313" key="3">
    <source>
        <dbReference type="EMBL" id="MCP2011142.1"/>
    </source>
</evidence>
<dbReference type="RefSeq" id="WP_217944794.1">
    <property type="nucleotide sequence ID" value="NZ_JAHTGR010000014.1"/>
</dbReference>
<evidence type="ECO:0008006" key="6">
    <source>
        <dbReference type="Google" id="ProtNLM"/>
    </source>
</evidence>